<accession>A0AAV2D782</accession>
<organism evidence="1 2">
    <name type="scientific">Linum trigynum</name>
    <dbReference type="NCBI Taxonomy" id="586398"/>
    <lineage>
        <taxon>Eukaryota</taxon>
        <taxon>Viridiplantae</taxon>
        <taxon>Streptophyta</taxon>
        <taxon>Embryophyta</taxon>
        <taxon>Tracheophyta</taxon>
        <taxon>Spermatophyta</taxon>
        <taxon>Magnoliopsida</taxon>
        <taxon>eudicotyledons</taxon>
        <taxon>Gunneridae</taxon>
        <taxon>Pentapetalae</taxon>
        <taxon>rosids</taxon>
        <taxon>fabids</taxon>
        <taxon>Malpighiales</taxon>
        <taxon>Linaceae</taxon>
        <taxon>Linum</taxon>
    </lineage>
</organism>
<dbReference type="AlphaFoldDB" id="A0AAV2D782"/>
<dbReference type="EMBL" id="OZ034815">
    <property type="protein sequence ID" value="CAL1367915.1"/>
    <property type="molecule type" value="Genomic_DNA"/>
</dbReference>
<dbReference type="Proteomes" id="UP001497516">
    <property type="component" value="Chromosome 2"/>
</dbReference>
<reference evidence="1 2" key="1">
    <citation type="submission" date="2024-04" db="EMBL/GenBank/DDBJ databases">
        <authorList>
            <person name="Fracassetti M."/>
        </authorList>
    </citation>
    <scope>NUCLEOTIDE SEQUENCE [LARGE SCALE GENOMIC DNA]</scope>
</reference>
<gene>
    <name evidence="1" type="ORF">LTRI10_LOCUS11330</name>
</gene>
<dbReference type="PANTHER" id="PTHR33052">
    <property type="entry name" value="DUF4228 DOMAIN PROTEIN-RELATED"/>
    <property type="match status" value="1"/>
</dbReference>
<dbReference type="InterPro" id="IPR025322">
    <property type="entry name" value="PADRE_dom"/>
</dbReference>
<protein>
    <submittedName>
        <fullName evidence="1">Uncharacterized protein</fullName>
    </submittedName>
</protein>
<evidence type="ECO:0000313" key="2">
    <source>
        <dbReference type="Proteomes" id="UP001497516"/>
    </source>
</evidence>
<dbReference type="Pfam" id="PF14009">
    <property type="entry name" value="PADRE"/>
    <property type="match status" value="1"/>
</dbReference>
<keyword evidence="2" id="KW-1185">Reference proteome</keyword>
<name>A0AAV2D782_9ROSI</name>
<proteinExistence type="predicted"/>
<evidence type="ECO:0000313" key="1">
    <source>
        <dbReference type="EMBL" id="CAL1367915.1"/>
    </source>
</evidence>
<sequence>MKQLRVSFSFPFSASHTAAAAAAPAVVKVVLSDGTVHESDDSSTVAELMLDHPREVVVEFDSQMMRSHRHRPVPLPADKKLEAHRVYMMLPLKRGKPLSLASEEARRVLLNASALLKQQSSSSPYKFVPLFARACTAGSIGGHREGNFVKLVKKETSCDEQVMKVVKMTDCKRLASFFEEEDDEEEDEENKVPEYLSRQLSGKGWKPTLDTIKEKKIEQQKLPHWLF</sequence>